<name>A0A8K0GMS8_IGNLU</name>
<evidence type="ECO:0008006" key="4">
    <source>
        <dbReference type="Google" id="ProtNLM"/>
    </source>
</evidence>
<gene>
    <name evidence="2" type="ORF">ILUMI_00804</name>
</gene>
<dbReference type="Proteomes" id="UP000801492">
    <property type="component" value="Unassembled WGS sequence"/>
</dbReference>
<organism evidence="2 3">
    <name type="scientific">Ignelater luminosus</name>
    <name type="common">Cucubano</name>
    <name type="synonym">Pyrophorus luminosus</name>
    <dbReference type="NCBI Taxonomy" id="2038154"/>
    <lineage>
        <taxon>Eukaryota</taxon>
        <taxon>Metazoa</taxon>
        <taxon>Ecdysozoa</taxon>
        <taxon>Arthropoda</taxon>
        <taxon>Hexapoda</taxon>
        <taxon>Insecta</taxon>
        <taxon>Pterygota</taxon>
        <taxon>Neoptera</taxon>
        <taxon>Endopterygota</taxon>
        <taxon>Coleoptera</taxon>
        <taxon>Polyphaga</taxon>
        <taxon>Elateriformia</taxon>
        <taxon>Elateroidea</taxon>
        <taxon>Elateridae</taxon>
        <taxon>Agrypninae</taxon>
        <taxon>Pyrophorini</taxon>
        <taxon>Ignelater</taxon>
    </lineage>
</organism>
<keyword evidence="3" id="KW-1185">Reference proteome</keyword>
<proteinExistence type="predicted"/>
<keyword evidence="1" id="KW-0732">Signal</keyword>
<evidence type="ECO:0000256" key="1">
    <source>
        <dbReference type="SAM" id="SignalP"/>
    </source>
</evidence>
<feature type="chain" id="PRO_5035438292" description="Secreted protein" evidence="1">
    <location>
        <begin position="25"/>
        <end position="147"/>
    </location>
</feature>
<evidence type="ECO:0000313" key="2">
    <source>
        <dbReference type="EMBL" id="KAF2905371.1"/>
    </source>
</evidence>
<dbReference type="AlphaFoldDB" id="A0A8K0GMS8"/>
<dbReference type="EMBL" id="VTPC01000553">
    <property type="protein sequence ID" value="KAF2905371.1"/>
    <property type="molecule type" value="Genomic_DNA"/>
</dbReference>
<comment type="caution">
    <text evidence="2">The sequence shown here is derived from an EMBL/GenBank/DDBJ whole genome shotgun (WGS) entry which is preliminary data.</text>
</comment>
<accession>A0A8K0GMS8</accession>
<dbReference type="OrthoDB" id="6817029at2759"/>
<feature type="signal peptide" evidence="1">
    <location>
        <begin position="1"/>
        <end position="24"/>
    </location>
</feature>
<evidence type="ECO:0000313" key="3">
    <source>
        <dbReference type="Proteomes" id="UP000801492"/>
    </source>
</evidence>
<sequence length="147" mass="16342">MNDLTLKILLASLCVVAAINDATASIIPPDDGSGSYGDLTYGEKHESDQLLRRETYVSYNTTNAADQIVFWYGNFNTSCVTHVRSLNFGRERGWTKSIYVGNGNTSKTVEINFLIAANKIVRLLFEVYGFPKPPNSKCQLDDHTVTQ</sequence>
<protein>
    <recommendedName>
        <fullName evidence="4">Secreted protein</fullName>
    </recommendedName>
</protein>
<reference evidence="2" key="1">
    <citation type="submission" date="2019-08" db="EMBL/GenBank/DDBJ databases">
        <title>The genome of the North American firefly Photinus pyralis.</title>
        <authorList>
            <consortium name="Photinus pyralis genome working group"/>
            <person name="Fallon T.R."/>
            <person name="Sander Lower S.E."/>
            <person name="Weng J.-K."/>
        </authorList>
    </citation>
    <scope>NUCLEOTIDE SEQUENCE</scope>
    <source>
        <strain evidence="2">TRF0915ILg1</strain>
        <tissue evidence="2">Whole body</tissue>
    </source>
</reference>